<accession>A0ABV7UZX1</accession>
<dbReference type="RefSeq" id="WP_191325372.1">
    <property type="nucleotide sequence ID" value="NZ_BMZP01000017.1"/>
</dbReference>
<evidence type="ECO:0000256" key="2">
    <source>
        <dbReference type="SAM" id="Phobius"/>
    </source>
</evidence>
<evidence type="ECO:0000313" key="4">
    <source>
        <dbReference type="Proteomes" id="UP001595683"/>
    </source>
</evidence>
<reference evidence="4" key="1">
    <citation type="journal article" date="2019" name="Int. J. Syst. Evol. Microbiol.">
        <title>The Global Catalogue of Microorganisms (GCM) 10K type strain sequencing project: providing services to taxonomists for standard genome sequencing and annotation.</title>
        <authorList>
            <consortium name="The Broad Institute Genomics Platform"/>
            <consortium name="The Broad Institute Genome Sequencing Center for Infectious Disease"/>
            <person name="Wu L."/>
            <person name="Ma J."/>
        </authorList>
    </citation>
    <scope>NUCLEOTIDE SEQUENCE [LARGE SCALE GENOMIC DNA]</scope>
    <source>
        <strain evidence="4">KCTC 42224</strain>
    </source>
</reference>
<sequence>MSEQAKAEAEAIAEAGKPAPKAETDGVPAPASLLRNHEGGHAPVSYLELFFDLVYVFAVTQLSHHVLHHMDPAGLAEALVLFLAVWWAWMFTAWAANWTNPERGPVRIMLLFAMLASLGMAVAMPRAFAPGGRGDAVLFAACYVAVQVGRSGFVAWAMAKSQRGGWRGSGARNMIRITLWFVASAPLWLGGALVDAPMARLALWALALVVDYGGPFLGFATPGLGRSRPEDWDISGSHLAERCALFIIIALGEGVVVTGSSFAEETADLARTTVFVLAFAGSALMWWIYFDLGAERGARHIAQHAEPGRVARSVYTYLHMPIVGGIVITAVADALLLEHPLAPAGLPLIATQAGGLLVFLAGTGLFKRPSSPHGNFPLSHWIGGGLLLALSALGLALPMPAPVFVGATVLALLVVAVWEWASYHRHGASHGSSQGDAQG</sequence>
<protein>
    <submittedName>
        <fullName evidence="3">Low temperature requirement protein A</fullName>
    </submittedName>
</protein>
<proteinExistence type="predicted"/>
<dbReference type="Proteomes" id="UP001595683">
    <property type="component" value="Unassembled WGS sequence"/>
</dbReference>
<organism evidence="3 4">
    <name type="scientific">Novosphingobium pokkalii</name>
    <dbReference type="NCBI Taxonomy" id="1770194"/>
    <lineage>
        <taxon>Bacteria</taxon>
        <taxon>Pseudomonadati</taxon>
        <taxon>Pseudomonadota</taxon>
        <taxon>Alphaproteobacteria</taxon>
        <taxon>Sphingomonadales</taxon>
        <taxon>Sphingomonadaceae</taxon>
        <taxon>Novosphingobium</taxon>
    </lineage>
</organism>
<feature type="transmembrane region" description="Helical" evidence="2">
    <location>
        <begin position="75"/>
        <end position="96"/>
    </location>
</feature>
<feature type="transmembrane region" description="Helical" evidence="2">
    <location>
        <begin position="378"/>
        <end position="397"/>
    </location>
</feature>
<dbReference type="Pfam" id="PF06772">
    <property type="entry name" value="LtrA"/>
    <property type="match status" value="1"/>
</dbReference>
<evidence type="ECO:0000256" key="1">
    <source>
        <dbReference type="SAM" id="MobiDB-lite"/>
    </source>
</evidence>
<feature type="transmembrane region" description="Helical" evidence="2">
    <location>
        <begin position="269"/>
        <end position="289"/>
    </location>
</feature>
<feature type="transmembrane region" description="Helical" evidence="2">
    <location>
        <begin position="403"/>
        <end position="421"/>
    </location>
</feature>
<keyword evidence="2" id="KW-0472">Membrane</keyword>
<dbReference type="EMBL" id="JBHRYE010000006">
    <property type="protein sequence ID" value="MFC3670297.1"/>
    <property type="molecule type" value="Genomic_DNA"/>
</dbReference>
<feature type="transmembrane region" description="Helical" evidence="2">
    <location>
        <begin position="202"/>
        <end position="222"/>
    </location>
</feature>
<feature type="transmembrane region" description="Helical" evidence="2">
    <location>
        <begin position="310"/>
        <end position="332"/>
    </location>
</feature>
<keyword evidence="2" id="KW-0812">Transmembrane</keyword>
<feature type="transmembrane region" description="Helical" evidence="2">
    <location>
        <begin position="344"/>
        <end position="366"/>
    </location>
</feature>
<feature type="transmembrane region" description="Helical" evidence="2">
    <location>
        <begin position="177"/>
        <end position="196"/>
    </location>
</feature>
<keyword evidence="4" id="KW-1185">Reference proteome</keyword>
<comment type="caution">
    <text evidence="3">The sequence shown here is derived from an EMBL/GenBank/DDBJ whole genome shotgun (WGS) entry which is preliminary data.</text>
</comment>
<name>A0ABV7UZX1_9SPHN</name>
<feature type="transmembrane region" description="Helical" evidence="2">
    <location>
        <begin position="136"/>
        <end position="156"/>
    </location>
</feature>
<dbReference type="InterPro" id="IPR010640">
    <property type="entry name" value="Low_temperature_requirement_A"/>
</dbReference>
<keyword evidence="2" id="KW-1133">Transmembrane helix</keyword>
<gene>
    <name evidence="3" type="ORF">ACFOOT_02560</name>
</gene>
<feature type="compositionally biased region" description="Low complexity" evidence="1">
    <location>
        <begin position="10"/>
        <end position="21"/>
    </location>
</feature>
<feature type="transmembrane region" description="Helical" evidence="2">
    <location>
        <begin position="108"/>
        <end position="124"/>
    </location>
</feature>
<dbReference type="PANTHER" id="PTHR36840:SF1">
    <property type="entry name" value="BLL5714 PROTEIN"/>
    <property type="match status" value="1"/>
</dbReference>
<feature type="region of interest" description="Disordered" evidence="1">
    <location>
        <begin position="1"/>
        <end position="33"/>
    </location>
</feature>
<evidence type="ECO:0000313" key="3">
    <source>
        <dbReference type="EMBL" id="MFC3670297.1"/>
    </source>
</evidence>
<feature type="transmembrane region" description="Helical" evidence="2">
    <location>
        <begin position="243"/>
        <end position="263"/>
    </location>
</feature>
<dbReference type="PANTHER" id="PTHR36840">
    <property type="entry name" value="BLL5714 PROTEIN"/>
    <property type="match status" value="1"/>
</dbReference>